<feature type="transmembrane region" description="Helical" evidence="14">
    <location>
        <begin position="53"/>
        <end position="78"/>
    </location>
</feature>
<proteinExistence type="inferred from homology"/>
<evidence type="ECO:0000313" key="15">
    <source>
        <dbReference type="EMBL" id="KAF8002296.1"/>
    </source>
</evidence>
<organism evidence="15 16">
    <name type="scientific">Metschnikowia pulcherrima</name>
    <dbReference type="NCBI Taxonomy" id="27326"/>
    <lineage>
        <taxon>Eukaryota</taxon>
        <taxon>Fungi</taxon>
        <taxon>Dikarya</taxon>
        <taxon>Ascomycota</taxon>
        <taxon>Saccharomycotina</taxon>
        <taxon>Pichiomycetes</taxon>
        <taxon>Metschnikowiaceae</taxon>
        <taxon>Metschnikowia</taxon>
    </lineage>
</organism>
<comment type="catalytic activity">
    <reaction evidence="12 14">
        <text>an alpha-D-Man-(1-&gt;2)-alpha-D-Man-(1-&gt;2)-alpha-D-Man-(1-&gt;3)-[alpha-D-Man-(1-&gt;6)]-beta-D-Man-(1-&gt;4)-beta-D-GlcNAc-(1-&gt;4)-alpha-D-GlcNAc-diphospho-di-trans,poly-cis-dolichol + a di-trans,poly-cis-dolichyl beta-D-mannosyl phosphate = an alpha-D-Man-(1-&gt;2)-alpha-D-Man-(1-&gt;2)-alpha-D-Man-(1-&gt;3)-[alpha-D-Man-(1-&gt;3)-alpha-D-Man-(1-&gt;6)]-beta-D-Man-(1-&gt;4)-beta-D-GlcNAc-(1-&gt;4)-alpha-D-GlcNAc-diphospho-di-trans,poly-cis-dolichol + a di-trans,poly-cis-dolichyl phosphate + H(+)</text>
        <dbReference type="Rhea" id="RHEA:29527"/>
        <dbReference type="Rhea" id="RHEA-COMP:19498"/>
        <dbReference type="Rhea" id="RHEA-COMP:19501"/>
        <dbReference type="Rhea" id="RHEA-COMP:19516"/>
        <dbReference type="Rhea" id="RHEA-COMP:19517"/>
        <dbReference type="ChEBI" id="CHEBI:15378"/>
        <dbReference type="ChEBI" id="CHEBI:57683"/>
        <dbReference type="ChEBI" id="CHEBI:58211"/>
        <dbReference type="ChEBI" id="CHEBI:132515"/>
        <dbReference type="ChEBI" id="CHEBI:132516"/>
        <dbReference type="EC" id="2.4.1.258"/>
    </reaction>
    <physiologicalReaction direction="left-to-right" evidence="12 14">
        <dbReference type="Rhea" id="RHEA:29528"/>
    </physiologicalReaction>
</comment>
<comment type="subcellular location">
    <subcellularLocation>
        <location evidence="1 14">Endoplasmic reticulum membrane</location>
        <topology evidence="1 14">Multi-pass membrane protein</topology>
    </subcellularLocation>
</comment>
<evidence type="ECO:0000256" key="4">
    <source>
        <dbReference type="ARBA" id="ARBA00015561"/>
    </source>
</evidence>
<feature type="transmembrane region" description="Helical" evidence="14">
    <location>
        <begin position="326"/>
        <end position="348"/>
    </location>
</feature>
<dbReference type="GO" id="GO:0052925">
    <property type="term" value="F:dol-P-Man:Man(5)GlcNAc(2)-PP-Dol alpha-1,3-mannosyltransferase activity"/>
    <property type="evidence" value="ECO:0007669"/>
    <property type="project" value="UniProtKB-EC"/>
</dbReference>
<feature type="transmembrane region" description="Helical" evidence="14">
    <location>
        <begin position="368"/>
        <end position="388"/>
    </location>
</feature>
<evidence type="ECO:0000256" key="14">
    <source>
        <dbReference type="RuleBase" id="RU364047"/>
    </source>
</evidence>
<feature type="transmembrane region" description="Helical" evidence="14">
    <location>
        <begin position="24"/>
        <end position="41"/>
    </location>
</feature>
<name>A0A8H7GTB6_9ASCO</name>
<gene>
    <name evidence="15" type="ORF">HF325_003261</name>
</gene>
<sequence>MQQVELVNAGALDYSLIVGDSGPIVYPAGFVQVYQFLYWLTDGGADLKLAQLAFGYLFTATVAVTCAVYTMLGLVPPWPLYLLLCSKRLYLIYVLRMFNDCFTTIGIACVVLLLQQAAYWHKQLSPLLRVLVCALAADVFSMALSVKMNVLLYLPAFILVVYFLVGERMLSCLAVVSVIPLVQVLIGWRFLLPLFWDEEASYLRQMYLTRAFDFSRKFLHTWTVNWRFVPEDVFDSDKFARSLLVGHVSVLFLFVVTRFVSPRLTKKPLTTLIKDALLHPLTDTAAPGNLLLLPEMGPKLILLIFSVTNLVGVLFARSLHYQFLAWYMWLFPFILHAAGCNFFTWRLIFAAHEWCWNVFPSTNESSQLLVAILAVILLGVWYNTHYWYKSEGKRARRYINCVVYCTLPFAGRNYMHVFFVTVFLRSSGN</sequence>
<keyword evidence="8 14" id="KW-0256">Endoplasmic reticulum</keyword>
<evidence type="ECO:0000256" key="1">
    <source>
        <dbReference type="ARBA" id="ARBA00004477"/>
    </source>
</evidence>
<evidence type="ECO:0000256" key="5">
    <source>
        <dbReference type="ARBA" id="ARBA00022676"/>
    </source>
</evidence>
<keyword evidence="16" id="KW-1185">Reference proteome</keyword>
<dbReference type="OrthoDB" id="20028at2759"/>
<feature type="transmembrane region" description="Helical" evidence="14">
    <location>
        <begin position="239"/>
        <end position="260"/>
    </location>
</feature>
<comment type="pathway">
    <text evidence="2 14">Protein modification; protein glycosylation.</text>
</comment>
<dbReference type="PANTHER" id="PTHR12646">
    <property type="entry name" value="NOT56 - RELATED"/>
    <property type="match status" value="1"/>
</dbReference>
<comment type="similarity">
    <text evidence="13">Belongs to the glycosyltransferase ALG3 family.</text>
</comment>
<dbReference type="Pfam" id="PF05208">
    <property type="entry name" value="ALG3"/>
    <property type="match status" value="1"/>
</dbReference>
<dbReference type="InterPro" id="IPR007873">
    <property type="entry name" value="Glycosyltransferase_ALG3"/>
</dbReference>
<dbReference type="AlphaFoldDB" id="A0A8H7GTB6"/>
<evidence type="ECO:0000256" key="2">
    <source>
        <dbReference type="ARBA" id="ARBA00004922"/>
    </source>
</evidence>
<evidence type="ECO:0000256" key="12">
    <source>
        <dbReference type="ARBA" id="ARBA00049506"/>
    </source>
</evidence>
<evidence type="ECO:0000256" key="11">
    <source>
        <dbReference type="ARBA" id="ARBA00044743"/>
    </source>
</evidence>
<dbReference type="EC" id="2.4.1.258" evidence="3 14"/>
<dbReference type="PANTHER" id="PTHR12646:SF0">
    <property type="entry name" value="DOL-P-MAN:MAN(5)GLCNAC(2)-PP-DOL ALPHA-1,3-MANNOSYLTRANSFERASE"/>
    <property type="match status" value="1"/>
</dbReference>
<comment type="caution">
    <text evidence="15">The sequence shown here is derived from an EMBL/GenBank/DDBJ whole genome shotgun (WGS) entry which is preliminary data.</text>
</comment>
<accession>A0A8H7GTB6</accession>
<keyword evidence="9 14" id="KW-1133">Transmembrane helix</keyword>
<evidence type="ECO:0000256" key="10">
    <source>
        <dbReference type="ARBA" id="ARBA00023136"/>
    </source>
</evidence>
<dbReference type="Proteomes" id="UP000649328">
    <property type="component" value="Unassembled WGS sequence"/>
</dbReference>
<evidence type="ECO:0000256" key="9">
    <source>
        <dbReference type="ARBA" id="ARBA00022989"/>
    </source>
</evidence>
<keyword evidence="7 14" id="KW-0812">Transmembrane</keyword>
<feature type="transmembrane region" description="Helical" evidence="14">
    <location>
        <begin position="150"/>
        <end position="166"/>
    </location>
</feature>
<evidence type="ECO:0000256" key="7">
    <source>
        <dbReference type="ARBA" id="ARBA00022692"/>
    </source>
</evidence>
<keyword evidence="6 14" id="KW-0808">Transferase</keyword>
<feature type="transmembrane region" description="Helical" evidence="14">
    <location>
        <begin position="126"/>
        <end position="144"/>
    </location>
</feature>
<protein>
    <recommendedName>
        <fullName evidence="4 14">Dol-P-Man:Man(5)GlcNAc(2)-PP-Dol alpha-1,3-mannosyltransferase</fullName>
        <ecNumber evidence="3 14">2.4.1.258</ecNumber>
    </recommendedName>
    <alternativeName>
        <fullName evidence="14">Dol-P-Man-dependent alpha(1-3)-mannosyltransferase</fullName>
    </alternativeName>
</protein>
<keyword evidence="10 14" id="KW-0472">Membrane</keyword>
<keyword evidence="5 14" id="KW-0328">Glycosyltransferase</keyword>
<feature type="transmembrane region" description="Helical" evidence="14">
    <location>
        <begin position="173"/>
        <end position="196"/>
    </location>
</feature>
<reference evidence="15" key="1">
    <citation type="submission" date="2020-10" db="EMBL/GenBank/DDBJ databases">
        <title>The Whole-Genome Sequence of Metschnikowia persimmonesis, a Novel Endophytic Yeast Species Isolated from Medicinal Plant Diospyros kaki Thumb.</title>
        <authorList>
            <person name="Rahmat E."/>
            <person name="Kang Y."/>
        </authorList>
    </citation>
    <scope>NUCLEOTIDE SEQUENCE</scope>
    <source>
        <strain evidence="15">KIOM G15050</strain>
    </source>
</reference>
<dbReference type="GO" id="GO:0005789">
    <property type="term" value="C:endoplasmic reticulum membrane"/>
    <property type="evidence" value="ECO:0007669"/>
    <property type="project" value="UniProtKB-SubCell"/>
</dbReference>
<comment type="function">
    <text evidence="11 14">Dol-P-Man:Man(5)GlcNAc(2)-PP-Dol alpha-1,3-mannosyltransferase that operates in the biosynthetic pathway of dolichol-linked oligosaccharides, the glycan precursors employed in protein asparagine (N)-glycosylation. The assembly of dolichol-linked oligosaccharides begins on the cytosolic side of the endoplasmic reticulum membrane and finishes in its lumen. The sequential addition of sugars to dolichol pyrophosphate produces dolichol-linked oligosaccharides containing fourteen sugars, including two GlcNAcs, nine mannoses and three glucoses. Once assembled, the oligosaccharide is transferred from the lipid to nascent proteins by oligosaccharyltransferases. In the lumen of the endoplasmic reticulum, adds the first dolichyl beta-D-mannosyl phosphate derived mannose in an alpha-1,3 linkage to Man(5)GlcNAc(2)-PP-dolichol to produce Man(6)GlcNAc(2)-PP-dolichol.</text>
</comment>
<evidence type="ECO:0000256" key="8">
    <source>
        <dbReference type="ARBA" id="ARBA00022824"/>
    </source>
</evidence>
<dbReference type="UniPathway" id="UPA00378"/>
<evidence type="ECO:0000256" key="3">
    <source>
        <dbReference type="ARBA" id="ARBA00011964"/>
    </source>
</evidence>
<dbReference type="EMBL" id="JACBPP010000004">
    <property type="protein sequence ID" value="KAF8002296.1"/>
    <property type="molecule type" value="Genomic_DNA"/>
</dbReference>
<evidence type="ECO:0000313" key="16">
    <source>
        <dbReference type="Proteomes" id="UP000649328"/>
    </source>
</evidence>
<feature type="transmembrane region" description="Helical" evidence="14">
    <location>
        <begin position="90"/>
        <end position="114"/>
    </location>
</feature>
<evidence type="ECO:0000256" key="6">
    <source>
        <dbReference type="ARBA" id="ARBA00022679"/>
    </source>
</evidence>
<evidence type="ECO:0000256" key="13">
    <source>
        <dbReference type="ARBA" id="ARBA00093457"/>
    </source>
</evidence>